<dbReference type="AlphaFoldDB" id="A0A0K0FHC3"/>
<evidence type="ECO:0000256" key="2">
    <source>
        <dbReference type="SAM" id="MobiDB-lite"/>
    </source>
</evidence>
<evidence type="ECO:0000313" key="4">
    <source>
        <dbReference type="Proteomes" id="UP000035680"/>
    </source>
</evidence>
<dbReference type="PROSITE" id="PS50202">
    <property type="entry name" value="MSP"/>
    <property type="match status" value="1"/>
</dbReference>
<reference evidence="5" key="2">
    <citation type="submission" date="2015-08" db="UniProtKB">
        <authorList>
            <consortium name="WormBaseParasite"/>
        </authorList>
    </citation>
    <scope>IDENTIFICATION</scope>
</reference>
<name>A0A0K0FHC3_STRVS</name>
<sequence>MTNGLSNDNIINRNNEKPVTDGAFPPHVMENNFMLSIEPNLTEKIYFKGSMDKKITTVLTITNKDDYRQAFKVKCSKNETFKIRPSYGALQHAEKAKISITYIPTENFEQEVSRHHFGIFHIPCSEGAHSLAIWETHYGPAQGSLRLKIEFQEEDIE</sequence>
<feature type="region of interest" description="Disordered" evidence="2">
    <location>
        <begin position="1"/>
        <end position="22"/>
    </location>
</feature>
<dbReference type="Pfam" id="PF00635">
    <property type="entry name" value="Motile_Sperm"/>
    <property type="match status" value="1"/>
</dbReference>
<accession>A0A0K0FHC3</accession>
<dbReference type="WBParaSite" id="SVE_0828500.1">
    <property type="protein sequence ID" value="SVE_0828500.1"/>
    <property type="gene ID" value="SVE_0828500"/>
</dbReference>
<evidence type="ECO:0000259" key="3">
    <source>
        <dbReference type="PROSITE" id="PS50202"/>
    </source>
</evidence>
<reference evidence="4" key="1">
    <citation type="submission" date="2014-07" db="EMBL/GenBank/DDBJ databases">
        <authorList>
            <person name="Martin A.A"/>
            <person name="De Silva N."/>
        </authorList>
    </citation>
    <scope>NUCLEOTIDE SEQUENCE</scope>
</reference>
<feature type="domain" description="MSP" evidence="3">
    <location>
        <begin position="34"/>
        <end position="152"/>
    </location>
</feature>
<dbReference type="Gene3D" id="2.60.40.10">
    <property type="entry name" value="Immunoglobulins"/>
    <property type="match status" value="1"/>
</dbReference>
<organism evidence="4 5">
    <name type="scientific">Strongyloides venezuelensis</name>
    <name type="common">Threadworm</name>
    <dbReference type="NCBI Taxonomy" id="75913"/>
    <lineage>
        <taxon>Eukaryota</taxon>
        <taxon>Metazoa</taxon>
        <taxon>Ecdysozoa</taxon>
        <taxon>Nematoda</taxon>
        <taxon>Chromadorea</taxon>
        <taxon>Rhabditida</taxon>
        <taxon>Tylenchina</taxon>
        <taxon>Panagrolaimomorpha</taxon>
        <taxon>Strongyloidoidea</taxon>
        <taxon>Strongyloididae</taxon>
        <taxon>Strongyloides</taxon>
    </lineage>
</organism>
<keyword evidence="4" id="KW-1185">Reference proteome</keyword>
<dbReference type="PANTHER" id="PTHR21513:SF27">
    <property type="entry name" value="MAJOR SPERM PROTEIN"/>
    <property type="match status" value="1"/>
</dbReference>
<dbReference type="STRING" id="75913.A0A0K0FHC3"/>
<dbReference type="PANTHER" id="PTHR21513">
    <property type="entry name" value="MAJOR SPERM PROTEIN"/>
    <property type="match status" value="1"/>
</dbReference>
<evidence type="ECO:0000313" key="5">
    <source>
        <dbReference type="WBParaSite" id="SVE_0828500.1"/>
    </source>
</evidence>
<proteinExistence type="predicted"/>
<feature type="compositionally biased region" description="Polar residues" evidence="2">
    <location>
        <begin position="1"/>
        <end position="13"/>
    </location>
</feature>
<dbReference type="InterPro" id="IPR013783">
    <property type="entry name" value="Ig-like_fold"/>
</dbReference>
<keyword evidence="1" id="KW-0963">Cytoplasm</keyword>
<evidence type="ECO:0000256" key="1">
    <source>
        <dbReference type="RuleBase" id="RU003425"/>
    </source>
</evidence>
<protein>
    <recommendedName>
        <fullName evidence="1">Major sperm protein</fullName>
    </recommendedName>
</protein>
<comment type="function">
    <text evidence="1">Central component in molecular interactions underlying sperm crawling. Forms an extensive filament system that extends from sperm villipoda, along the leading edge of the pseudopod.</text>
</comment>
<dbReference type="SUPFAM" id="SSF49354">
    <property type="entry name" value="PapD-like"/>
    <property type="match status" value="1"/>
</dbReference>
<dbReference type="InterPro" id="IPR008962">
    <property type="entry name" value="PapD-like_sf"/>
</dbReference>
<dbReference type="Proteomes" id="UP000035680">
    <property type="component" value="Unassembled WGS sequence"/>
</dbReference>
<dbReference type="InterPro" id="IPR000535">
    <property type="entry name" value="MSP_dom"/>
</dbReference>
<keyword evidence="1" id="KW-0206">Cytoskeleton</keyword>